<evidence type="ECO:0000256" key="3">
    <source>
        <dbReference type="ARBA" id="ARBA00022989"/>
    </source>
</evidence>
<keyword evidence="7" id="KW-1185">Reference proteome</keyword>
<dbReference type="PANTHER" id="PTHR47685">
    <property type="entry name" value="MAGNESIUM TRANSPORT PROTEIN CORA"/>
    <property type="match status" value="1"/>
</dbReference>
<keyword evidence="2 5" id="KW-0812">Transmembrane</keyword>
<sequence length="858" mass="97884">MERAAREGALCFVQVLKTRGAKDNPTPLMSAIEHDRIQVADFLISHGARDGEALRTALLQVGLLAIATRKRDSTTLMLLKLERGTGKLATRSDLREEVDELFEATVVDFFDDKGPRKDDDFFSVDDDVDVKFRWFHLPANNAVIGKIYHSDPSSAYKVLDPKRWVKRQHEGERGSAHARFMIPACHDFSEAFKDKKSQHLGNGGNDKHVFLFMPYLHWDEEEAMQKRSLFIAENSPGAANSTKWTKLNSKKEELLLRHYLLPENHCDPSARHILHIRRTLDQYLYHNLKDTRVRDADQTVHRYQNRLNGEKASDRKDPLTAIMVDQLWLWTLVGSSGKAEAIVTCFPSRDWNDVGMRATQQTRILDPRRTTDVLQITKAYIQQRPSAVQSPYDLAGVIASRCSRALLDHSSDMLNFAEVYENSISYIMNEEAVLFNTFNALMQTRTKPDENGLAPEQSLKRAGSFRGLSNKIMGDLGSLEELLKQEMHQRREANSPLRIAGQTTDEKDQVDQRRQKIFQSAEGLCKIYREYTLDREIPDDSDIKKLRTLTGREKVEHFINLLEKFGRFCVLDIAREVTLLRQIKDIQDELEMMEKVFAEQKEALESMDRIIRTMNQHGLDPSDDAQTIASTHRPAHRRASHGRIMERDHNAHHRSLLIDIMDDDTDSDGEGMLGHDYSLSAGSGDGVPGTERRGSNNLLSKLSRSMIWGDLRERQNLPLRTITRHSKQIKRMNERAKNTNSALSTLVDLKQKQNNMIDARTARLQAEQSHLMTLEAEKQGRTLMVFTIVTIVFLPLSFIAAFFAIPTKEFDNNSLTLGYVSKITFPLSAAISLVFIAIGFLASKWNTEKVKNKWNSAV</sequence>
<dbReference type="InterPro" id="IPR002523">
    <property type="entry name" value="MgTranspt_CorA/ZnTranspt_ZntB"/>
</dbReference>
<evidence type="ECO:0000256" key="1">
    <source>
        <dbReference type="ARBA" id="ARBA00004141"/>
    </source>
</evidence>
<evidence type="ECO:0008006" key="8">
    <source>
        <dbReference type="Google" id="ProtNLM"/>
    </source>
</evidence>
<proteinExistence type="predicted"/>
<dbReference type="SUPFAM" id="SSF48403">
    <property type="entry name" value="Ankyrin repeat"/>
    <property type="match status" value="1"/>
</dbReference>
<dbReference type="InterPro" id="IPR036770">
    <property type="entry name" value="Ankyrin_rpt-contain_sf"/>
</dbReference>
<dbReference type="AlphaFoldDB" id="A0A2T4C3U3"/>
<protein>
    <recommendedName>
        <fullName evidence="8">Ankyrin repeat protein</fullName>
    </recommendedName>
</protein>
<dbReference type="EMBL" id="KZ679132">
    <property type="protein sequence ID" value="PTB76236.1"/>
    <property type="molecule type" value="Genomic_DNA"/>
</dbReference>
<feature type="transmembrane region" description="Helical" evidence="5">
    <location>
        <begin position="782"/>
        <end position="805"/>
    </location>
</feature>
<dbReference type="PANTHER" id="PTHR47685:SF1">
    <property type="entry name" value="MAGNESIUM TRANSPORT PROTEIN CORA"/>
    <property type="match status" value="1"/>
</dbReference>
<dbReference type="GO" id="GO:0016020">
    <property type="term" value="C:membrane"/>
    <property type="evidence" value="ECO:0007669"/>
    <property type="project" value="UniProtKB-SubCell"/>
</dbReference>
<evidence type="ECO:0000313" key="7">
    <source>
        <dbReference type="Proteomes" id="UP000240760"/>
    </source>
</evidence>
<dbReference type="InterPro" id="IPR045863">
    <property type="entry name" value="CorA_TM1_TM2"/>
</dbReference>
<comment type="subcellular location">
    <subcellularLocation>
        <location evidence="1">Membrane</location>
        <topology evidence="1">Multi-pass membrane protein</topology>
    </subcellularLocation>
</comment>
<keyword evidence="4 5" id="KW-0472">Membrane</keyword>
<reference evidence="6 7" key="1">
    <citation type="submission" date="2016-07" db="EMBL/GenBank/DDBJ databases">
        <title>Multiple horizontal gene transfer events from other fungi enriched the ability of initially mycotrophic Trichoderma (Ascomycota) to feed on dead plant biomass.</title>
        <authorList>
            <consortium name="DOE Joint Genome Institute"/>
            <person name="Aerts A."/>
            <person name="Atanasova L."/>
            <person name="Chenthamara K."/>
            <person name="Zhang J."/>
            <person name="Grujic M."/>
            <person name="Henrissat B."/>
            <person name="Kuo A."/>
            <person name="Salamov A."/>
            <person name="Lipzen A."/>
            <person name="Labutti K."/>
            <person name="Barry K."/>
            <person name="Miao Y."/>
            <person name="Rahimi M.J."/>
            <person name="Shen Q."/>
            <person name="Grigoriev I.V."/>
            <person name="Kubicek C.P."/>
            <person name="Druzhinina I.S."/>
        </authorList>
    </citation>
    <scope>NUCLEOTIDE SEQUENCE [LARGE SCALE GENOMIC DNA]</scope>
    <source>
        <strain evidence="6 7">ATCC 18648</strain>
    </source>
</reference>
<feature type="transmembrane region" description="Helical" evidence="5">
    <location>
        <begin position="825"/>
        <end position="843"/>
    </location>
</feature>
<dbReference type="Proteomes" id="UP000240760">
    <property type="component" value="Unassembled WGS sequence"/>
</dbReference>
<evidence type="ECO:0000256" key="4">
    <source>
        <dbReference type="ARBA" id="ARBA00023136"/>
    </source>
</evidence>
<dbReference type="Gene3D" id="1.20.58.340">
    <property type="entry name" value="Magnesium transport protein CorA, transmembrane region"/>
    <property type="match status" value="1"/>
</dbReference>
<accession>A0A2T4C3U3</accession>
<dbReference type="Pfam" id="PF01544">
    <property type="entry name" value="CorA"/>
    <property type="match status" value="1"/>
</dbReference>
<evidence type="ECO:0000256" key="2">
    <source>
        <dbReference type="ARBA" id="ARBA00022692"/>
    </source>
</evidence>
<organism evidence="6 7">
    <name type="scientific">Trichoderma longibrachiatum ATCC 18648</name>
    <dbReference type="NCBI Taxonomy" id="983965"/>
    <lineage>
        <taxon>Eukaryota</taxon>
        <taxon>Fungi</taxon>
        <taxon>Dikarya</taxon>
        <taxon>Ascomycota</taxon>
        <taxon>Pezizomycotina</taxon>
        <taxon>Sordariomycetes</taxon>
        <taxon>Hypocreomycetidae</taxon>
        <taxon>Hypocreales</taxon>
        <taxon>Hypocreaceae</taxon>
        <taxon>Trichoderma</taxon>
    </lineage>
</organism>
<keyword evidence="3 5" id="KW-1133">Transmembrane helix</keyword>
<name>A0A2T4C3U3_TRILO</name>
<dbReference type="SUPFAM" id="SSF144083">
    <property type="entry name" value="Magnesium transport protein CorA, transmembrane region"/>
    <property type="match status" value="1"/>
</dbReference>
<dbReference type="OrthoDB" id="4898535at2759"/>
<evidence type="ECO:0000313" key="6">
    <source>
        <dbReference type="EMBL" id="PTB76236.1"/>
    </source>
</evidence>
<gene>
    <name evidence="6" type="ORF">M440DRAFT_1401692</name>
</gene>
<dbReference type="GO" id="GO:0046873">
    <property type="term" value="F:metal ion transmembrane transporter activity"/>
    <property type="evidence" value="ECO:0007669"/>
    <property type="project" value="InterPro"/>
</dbReference>
<evidence type="ECO:0000256" key="5">
    <source>
        <dbReference type="SAM" id="Phobius"/>
    </source>
</evidence>
<dbReference type="STRING" id="983965.A0A2T4C3U3"/>
<dbReference type="InterPro" id="IPR050829">
    <property type="entry name" value="CorA_MIT"/>
</dbReference>